<keyword evidence="6" id="KW-0413">Isomerase</keyword>
<sequence length="818" mass="87532">MTSSDDPYADLVPTWTDADVPPDDDVPPPPDEPPGDPGPDPAGPAATTRPGAPAAPADRPPAPRDDRAGAARRAKLAMLRGLMDTAGGEGGTLREQATVALRGLVGRDDVELRDDQWRAIEALVAFHRRALVVQRTGWGKSAVYFVATSLLRARGAGPTVIVSPLLALMRDQIAAASRAGIRAVTINSANVTEWDGIHAQIAAGEVDVLLCSPERLNNPAFRDEVLPRLAADAGLVVIDEAHCISDWGHDFRPDYRRIRTLLADLPPGIPVLATTATANERVTRDVAEQLAVPGEGVSEGAVSLSTNDDVLVLRGELDRESLHLAVLELRDQPTRVAWLVEALQEIDGSGIVYCLTVSAAEEVASQLRTAGLAVASYTGRTDPTQREQLEDDLKENRVKALVATSALGMGFDKPDLAFVVHLGAPSSPIAYYQQVGRAGRGVDDAVVVLLPGHEDAAIWEWFGSQAFPAEQQVRATLAALARTGETMSTATLETYVDLKRSRLETMLKVLDVDGAVRRVQGGWVATGQPWTYDAARYGRVEETRHAEQQAMRDYVATEGCRMRFLRAQLDDPALPDGWTCGRCDRCGGVTLPPPPDAETVASAREEMDRPGVEVEPRKMWPSGLTTLGLDLKGKIPDGERAEPGRAVARFDGLGWSGPVRELFAPRTPDGETPSALRTAAARVLDDWAAIRGEAAEDGQAPLLIEGVVAVRSVTRPRLTYHLANGLASYLGVPLIGAVGPQPGAEEPGRHDVNSAQRLAGVSRRLRLELGEGARTGLPGRTVLLVDDWTESGWTLTVAARLLREAGAAAVHPFVLGVR</sequence>
<dbReference type="Proteomes" id="UP000224130">
    <property type="component" value="Unassembled WGS sequence"/>
</dbReference>
<dbReference type="PROSITE" id="PS51192">
    <property type="entry name" value="HELICASE_ATP_BIND_1"/>
    <property type="match status" value="1"/>
</dbReference>
<proteinExistence type="inferred from homology"/>
<dbReference type="SMART" id="SM00487">
    <property type="entry name" value="DEXDc"/>
    <property type="match status" value="1"/>
</dbReference>
<feature type="domain" description="Helicase C-terminal" evidence="11">
    <location>
        <begin position="335"/>
        <end position="481"/>
    </location>
</feature>
<evidence type="ECO:0000256" key="8">
    <source>
        <dbReference type="ARBA" id="ARBA00034808"/>
    </source>
</evidence>
<dbReference type="GO" id="GO:0009378">
    <property type="term" value="F:four-way junction helicase activity"/>
    <property type="evidence" value="ECO:0007669"/>
    <property type="project" value="TreeGrafter"/>
</dbReference>
<dbReference type="Pfam" id="PF00271">
    <property type="entry name" value="Helicase_C"/>
    <property type="match status" value="1"/>
</dbReference>
<dbReference type="GO" id="GO:0016787">
    <property type="term" value="F:hydrolase activity"/>
    <property type="evidence" value="ECO:0007669"/>
    <property type="project" value="UniProtKB-KW"/>
</dbReference>
<keyword evidence="4" id="KW-0067">ATP-binding</keyword>
<evidence type="ECO:0000256" key="6">
    <source>
        <dbReference type="ARBA" id="ARBA00023235"/>
    </source>
</evidence>
<evidence type="ECO:0000259" key="11">
    <source>
        <dbReference type="PROSITE" id="PS51194"/>
    </source>
</evidence>
<dbReference type="InterPro" id="IPR001650">
    <property type="entry name" value="Helicase_C-like"/>
</dbReference>
<feature type="compositionally biased region" description="Low complexity" evidence="9">
    <location>
        <begin position="43"/>
        <end position="57"/>
    </location>
</feature>
<dbReference type="GO" id="GO:0003677">
    <property type="term" value="F:DNA binding"/>
    <property type="evidence" value="ECO:0007669"/>
    <property type="project" value="UniProtKB-KW"/>
</dbReference>
<keyword evidence="13" id="KW-1185">Reference proteome</keyword>
<dbReference type="Gene3D" id="3.40.50.2020">
    <property type="match status" value="1"/>
</dbReference>
<dbReference type="PROSITE" id="PS51194">
    <property type="entry name" value="HELICASE_CTER"/>
    <property type="match status" value="1"/>
</dbReference>
<dbReference type="GO" id="GO:0030894">
    <property type="term" value="C:replisome"/>
    <property type="evidence" value="ECO:0007669"/>
    <property type="project" value="TreeGrafter"/>
</dbReference>
<accession>A0A2A9EV21</accession>
<dbReference type="EMBL" id="PDJJ01000001">
    <property type="protein sequence ID" value="PFG42884.1"/>
    <property type="molecule type" value="Genomic_DNA"/>
</dbReference>
<evidence type="ECO:0000256" key="9">
    <source>
        <dbReference type="SAM" id="MobiDB-lite"/>
    </source>
</evidence>
<evidence type="ECO:0000256" key="4">
    <source>
        <dbReference type="ARBA" id="ARBA00022840"/>
    </source>
</evidence>
<dbReference type="GO" id="GO:0043138">
    <property type="term" value="F:3'-5' DNA helicase activity"/>
    <property type="evidence" value="ECO:0007669"/>
    <property type="project" value="UniProtKB-EC"/>
</dbReference>
<dbReference type="Pfam" id="PF00270">
    <property type="entry name" value="DEAD"/>
    <property type="match status" value="1"/>
</dbReference>
<evidence type="ECO:0000256" key="5">
    <source>
        <dbReference type="ARBA" id="ARBA00023125"/>
    </source>
</evidence>
<dbReference type="SUPFAM" id="SSF53271">
    <property type="entry name" value="PRTase-like"/>
    <property type="match status" value="1"/>
</dbReference>
<dbReference type="PANTHER" id="PTHR13710:SF105">
    <property type="entry name" value="ATP-DEPENDENT DNA HELICASE Q1"/>
    <property type="match status" value="1"/>
</dbReference>
<evidence type="ECO:0000256" key="1">
    <source>
        <dbReference type="ARBA" id="ARBA00005446"/>
    </source>
</evidence>
<reference evidence="12 13" key="1">
    <citation type="submission" date="2017-10" db="EMBL/GenBank/DDBJ databases">
        <title>Sequencing the genomes of 1000 actinobacteria strains.</title>
        <authorList>
            <person name="Klenk H.-P."/>
        </authorList>
    </citation>
    <scope>NUCLEOTIDE SEQUENCE [LARGE SCALE GENOMIC DNA]</scope>
    <source>
        <strain evidence="12 13">DSM 21863</strain>
    </source>
</reference>
<comment type="catalytic activity">
    <reaction evidence="7">
        <text>Couples ATP hydrolysis with the unwinding of duplex DNA by translocating in the 3'-5' direction.</text>
        <dbReference type="EC" id="5.6.2.4"/>
    </reaction>
</comment>
<dbReference type="GO" id="GO:0006310">
    <property type="term" value="P:DNA recombination"/>
    <property type="evidence" value="ECO:0007669"/>
    <property type="project" value="TreeGrafter"/>
</dbReference>
<evidence type="ECO:0000256" key="3">
    <source>
        <dbReference type="ARBA" id="ARBA00022801"/>
    </source>
</evidence>
<dbReference type="GO" id="GO:0043590">
    <property type="term" value="C:bacterial nucleoid"/>
    <property type="evidence" value="ECO:0007669"/>
    <property type="project" value="TreeGrafter"/>
</dbReference>
<keyword evidence="3" id="KW-0378">Hydrolase</keyword>
<dbReference type="SUPFAM" id="SSF52540">
    <property type="entry name" value="P-loop containing nucleoside triphosphate hydrolases"/>
    <property type="match status" value="1"/>
</dbReference>
<comment type="similarity">
    <text evidence="1">Belongs to the helicase family. RecQ subfamily.</text>
</comment>
<dbReference type="InterPro" id="IPR029057">
    <property type="entry name" value="PRTase-like"/>
</dbReference>
<evidence type="ECO:0000259" key="10">
    <source>
        <dbReference type="PROSITE" id="PS51192"/>
    </source>
</evidence>
<protein>
    <recommendedName>
        <fullName evidence="8">DNA 3'-5' helicase</fullName>
        <ecNumber evidence="8">5.6.2.4</ecNumber>
    </recommendedName>
</protein>
<comment type="caution">
    <text evidence="12">The sequence shown here is derived from an EMBL/GenBank/DDBJ whole genome shotgun (WGS) entry which is preliminary data.</text>
</comment>
<evidence type="ECO:0000313" key="13">
    <source>
        <dbReference type="Proteomes" id="UP000224130"/>
    </source>
</evidence>
<dbReference type="AlphaFoldDB" id="A0A2A9EV21"/>
<dbReference type="GO" id="GO:0006281">
    <property type="term" value="P:DNA repair"/>
    <property type="evidence" value="ECO:0007669"/>
    <property type="project" value="TreeGrafter"/>
</dbReference>
<dbReference type="SMART" id="SM00490">
    <property type="entry name" value="HELICc"/>
    <property type="match status" value="1"/>
</dbReference>
<gene>
    <name evidence="12" type="ORF">ATJ88_1557</name>
</gene>
<name>A0A2A9EV21_9MICO</name>
<dbReference type="CDD" id="cd06223">
    <property type="entry name" value="PRTases_typeI"/>
    <property type="match status" value="1"/>
</dbReference>
<dbReference type="PROSITE" id="PS00690">
    <property type="entry name" value="DEAH_ATP_HELICASE"/>
    <property type="match status" value="1"/>
</dbReference>
<dbReference type="EC" id="5.6.2.4" evidence="8"/>
<evidence type="ECO:0000313" key="12">
    <source>
        <dbReference type="EMBL" id="PFG42884.1"/>
    </source>
</evidence>
<dbReference type="PANTHER" id="PTHR13710">
    <property type="entry name" value="DNA HELICASE RECQ FAMILY MEMBER"/>
    <property type="match status" value="1"/>
</dbReference>
<dbReference type="GO" id="GO:0005524">
    <property type="term" value="F:ATP binding"/>
    <property type="evidence" value="ECO:0007669"/>
    <property type="project" value="UniProtKB-KW"/>
</dbReference>
<dbReference type="Gene3D" id="3.40.50.300">
    <property type="entry name" value="P-loop containing nucleotide triphosphate hydrolases"/>
    <property type="match status" value="2"/>
</dbReference>
<organism evidence="12 13">
    <name type="scientific">Isoptericola jiangsuensis</name>
    <dbReference type="NCBI Taxonomy" id="548579"/>
    <lineage>
        <taxon>Bacteria</taxon>
        <taxon>Bacillati</taxon>
        <taxon>Actinomycetota</taxon>
        <taxon>Actinomycetes</taxon>
        <taxon>Micrococcales</taxon>
        <taxon>Promicromonosporaceae</taxon>
        <taxon>Isoptericola</taxon>
    </lineage>
</organism>
<dbReference type="InterPro" id="IPR011545">
    <property type="entry name" value="DEAD/DEAH_box_helicase_dom"/>
</dbReference>
<dbReference type="GO" id="GO:0005737">
    <property type="term" value="C:cytoplasm"/>
    <property type="evidence" value="ECO:0007669"/>
    <property type="project" value="TreeGrafter"/>
</dbReference>
<dbReference type="InterPro" id="IPR027417">
    <property type="entry name" value="P-loop_NTPase"/>
</dbReference>
<feature type="region of interest" description="Disordered" evidence="9">
    <location>
        <begin position="1"/>
        <end position="69"/>
    </location>
</feature>
<feature type="compositionally biased region" description="Pro residues" evidence="9">
    <location>
        <begin position="27"/>
        <end position="42"/>
    </location>
</feature>
<feature type="domain" description="Helicase ATP-binding" evidence="10">
    <location>
        <begin position="121"/>
        <end position="296"/>
    </location>
</feature>
<evidence type="ECO:0000256" key="7">
    <source>
        <dbReference type="ARBA" id="ARBA00034617"/>
    </source>
</evidence>
<dbReference type="InterPro" id="IPR000836">
    <property type="entry name" value="PRTase_dom"/>
</dbReference>
<dbReference type="InterPro" id="IPR002464">
    <property type="entry name" value="DNA/RNA_helicase_DEAH_CS"/>
</dbReference>
<keyword evidence="2" id="KW-0547">Nucleotide-binding</keyword>
<evidence type="ECO:0000256" key="2">
    <source>
        <dbReference type="ARBA" id="ARBA00022741"/>
    </source>
</evidence>
<keyword evidence="5" id="KW-0238">DNA-binding</keyword>
<keyword evidence="12" id="KW-0347">Helicase</keyword>
<dbReference type="InterPro" id="IPR014001">
    <property type="entry name" value="Helicase_ATP-bd"/>
</dbReference>